<name>A0A1I7UWT4_9PELO</name>
<evidence type="ECO:0000256" key="1">
    <source>
        <dbReference type="SAM" id="Phobius"/>
    </source>
</evidence>
<evidence type="ECO:0000313" key="2">
    <source>
        <dbReference type="Proteomes" id="UP000095282"/>
    </source>
</evidence>
<feature type="transmembrane region" description="Helical" evidence="1">
    <location>
        <begin position="7"/>
        <end position="28"/>
    </location>
</feature>
<accession>A0A1I7UWT4</accession>
<dbReference type="STRING" id="1561998.A0A1I7UWT4"/>
<reference evidence="3" key="1">
    <citation type="submission" date="2016-11" db="UniProtKB">
        <authorList>
            <consortium name="WormBaseParasite"/>
        </authorList>
    </citation>
    <scope>IDENTIFICATION</scope>
</reference>
<dbReference type="eggNOG" id="ENOG502R1A9">
    <property type="taxonomic scope" value="Eukaryota"/>
</dbReference>
<dbReference type="Pfam" id="PF10326">
    <property type="entry name" value="7TM_GPCR_Str"/>
    <property type="match status" value="1"/>
</dbReference>
<keyword evidence="2" id="KW-1185">Reference proteome</keyword>
<organism evidence="2 3">
    <name type="scientific">Caenorhabditis tropicalis</name>
    <dbReference type="NCBI Taxonomy" id="1561998"/>
    <lineage>
        <taxon>Eukaryota</taxon>
        <taxon>Metazoa</taxon>
        <taxon>Ecdysozoa</taxon>
        <taxon>Nematoda</taxon>
        <taxon>Chromadorea</taxon>
        <taxon>Rhabditida</taxon>
        <taxon>Rhabditina</taxon>
        <taxon>Rhabditomorpha</taxon>
        <taxon>Rhabditoidea</taxon>
        <taxon>Rhabditidae</taxon>
        <taxon>Peloderinae</taxon>
        <taxon>Caenorhabditis</taxon>
    </lineage>
</organism>
<feature type="transmembrane region" description="Helical" evidence="1">
    <location>
        <begin position="160"/>
        <end position="181"/>
    </location>
</feature>
<keyword evidence="1" id="KW-1133">Transmembrane helix</keyword>
<dbReference type="AlphaFoldDB" id="A0A1I7UWT4"/>
<protein>
    <submittedName>
        <fullName evidence="3">Seven TM Receptor</fullName>
    </submittedName>
</protein>
<feature type="transmembrane region" description="Helical" evidence="1">
    <location>
        <begin position="119"/>
        <end position="148"/>
    </location>
</feature>
<dbReference type="WBParaSite" id="Csp11.Scaffold630.g20128.t1">
    <property type="protein sequence ID" value="Csp11.Scaffold630.g20128.t1"/>
    <property type="gene ID" value="Csp11.Scaffold630.g20128"/>
</dbReference>
<keyword evidence="1" id="KW-0812">Transmembrane</keyword>
<dbReference type="PANTHER" id="PTHR46178:SF3">
    <property type="entry name" value="SEVEN TM RECEPTOR"/>
    <property type="match status" value="1"/>
</dbReference>
<dbReference type="Proteomes" id="UP000095282">
    <property type="component" value="Unplaced"/>
</dbReference>
<proteinExistence type="predicted"/>
<evidence type="ECO:0000313" key="3">
    <source>
        <dbReference type="WBParaSite" id="Csp11.Scaffold630.g20128.t1"/>
    </source>
</evidence>
<keyword evidence="1" id="KW-0472">Membrane</keyword>
<dbReference type="PANTHER" id="PTHR46178">
    <property type="entry name" value="SEVEN TM RECEPTOR"/>
    <property type="match status" value="1"/>
</dbReference>
<dbReference type="InterPro" id="IPR019428">
    <property type="entry name" value="7TM_GPCR_serpentine_rcpt_Str"/>
</dbReference>
<sequence length="217" mass="25013">MFDGFKSLLWIIYPIIPGAIYSISLNILCPPDEYSDDYIRSDIFNNYALNISEIPRYLIVPFDRNGILRTKNLVFLITGVFMIGFHYFVMLYCGLKMHFNMKKELKKFSAPQRKMQRQFFYALVVQSIGPTFFLVLPASPILLCPFIAPSIGIEISWQTGWLYTLLGLYPPFDSIGLMLIVSEYKKVIKNQIAYLMADDSTRSTTIVSLNNLRNSKI</sequence>
<feature type="transmembrane region" description="Helical" evidence="1">
    <location>
        <begin position="73"/>
        <end position="99"/>
    </location>
</feature>